<protein>
    <submittedName>
        <fullName evidence="1">Uncharacterized protein</fullName>
    </submittedName>
</protein>
<reference evidence="1" key="1">
    <citation type="journal article" date="2014" name="Front. Microbiol.">
        <title>High frequency of phylogenetically diverse reductive dehalogenase-homologous genes in deep subseafloor sedimentary metagenomes.</title>
        <authorList>
            <person name="Kawai M."/>
            <person name="Futagami T."/>
            <person name="Toyoda A."/>
            <person name="Takaki Y."/>
            <person name="Nishi S."/>
            <person name="Hori S."/>
            <person name="Arai W."/>
            <person name="Tsubouchi T."/>
            <person name="Morono Y."/>
            <person name="Uchiyama I."/>
            <person name="Ito T."/>
            <person name="Fujiyama A."/>
            <person name="Inagaki F."/>
            <person name="Takami H."/>
        </authorList>
    </citation>
    <scope>NUCLEOTIDE SEQUENCE</scope>
    <source>
        <strain evidence="1">Expedition CK06-06</strain>
    </source>
</reference>
<dbReference type="AlphaFoldDB" id="X1U7E7"/>
<comment type="caution">
    <text evidence="1">The sequence shown here is derived from an EMBL/GenBank/DDBJ whole genome shotgun (WGS) entry which is preliminary data.</text>
</comment>
<dbReference type="EMBL" id="BARW01015837">
    <property type="protein sequence ID" value="GAI99521.1"/>
    <property type="molecule type" value="Genomic_DNA"/>
</dbReference>
<name>X1U7E7_9ZZZZ</name>
<evidence type="ECO:0000313" key="1">
    <source>
        <dbReference type="EMBL" id="GAI99521.1"/>
    </source>
</evidence>
<accession>X1U7E7</accession>
<feature type="non-terminal residue" evidence="1">
    <location>
        <position position="1"/>
    </location>
</feature>
<sequence>QREVVGQMFEYAANGHHYWTKEELREYAEETANQNGISLNEEIQRLQPEDTDTVDVFFQRLQDNLREGQVRIVFFLEEAPMELKSVVDFLNKQMERSEILIVEARQYLHEGIRIVTPTLFGYTEEARQVKKSVSIKTGQRKKWDRSSFFTDAEESLEPTQVNAIRQVFNKCESLHCEFSWGTGKTAGSFSAKWPHLGKYSVMTIFSDGYLTVNFGSFNKNTKEEEFRDFLKEQIVKRLNLAVPEDYEKRYPNYKITEWSPHV</sequence>
<proteinExistence type="predicted"/>
<organism evidence="1">
    <name type="scientific">marine sediment metagenome</name>
    <dbReference type="NCBI Taxonomy" id="412755"/>
    <lineage>
        <taxon>unclassified sequences</taxon>
        <taxon>metagenomes</taxon>
        <taxon>ecological metagenomes</taxon>
    </lineage>
</organism>
<gene>
    <name evidence="1" type="ORF">S12H4_27713</name>
</gene>